<evidence type="ECO:0000256" key="6">
    <source>
        <dbReference type="ARBA" id="ARBA00023136"/>
    </source>
</evidence>
<dbReference type="InterPro" id="IPR026579">
    <property type="entry name" value="FtsQ"/>
</dbReference>
<evidence type="ECO:0000256" key="8">
    <source>
        <dbReference type="SAM" id="Phobius"/>
    </source>
</evidence>
<keyword evidence="4 8" id="KW-0812">Transmembrane</keyword>
<gene>
    <name evidence="10" type="ORF">E6K78_04605</name>
</gene>
<dbReference type="AlphaFoldDB" id="A0A538TV30"/>
<evidence type="ECO:0000256" key="2">
    <source>
        <dbReference type="ARBA" id="ARBA00022475"/>
    </source>
</evidence>
<dbReference type="PANTHER" id="PTHR35851:SF1">
    <property type="entry name" value="CELL DIVISION PROTEIN FTSQ"/>
    <property type="match status" value="1"/>
</dbReference>
<dbReference type="PROSITE" id="PS51779">
    <property type="entry name" value="POTRA"/>
    <property type="match status" value="1"/>
</dbReference>
<evidence type="ECO:0000256" key="7">
    <source>
        <dbReference type="ARBA" id="ARBA00023306"/>
    </source>
</evidence>
<sequence length="269" mass="29345">MGYYQGKALEARRAVRPRGTVLGRTLRVLGVIAAAAVLAHVPWEGLRHRFAVITEVRVEGARYLDAQRVGEVAGIHLGDDLFHLSLPRARQALLLDSRIAEARVTRRLPRGVRVRLEERLPVLLVDHGVPWEMDSSGVLLAPLERGVVADVPLLVGTSFRGLPAGTQVESPAVRRGLAWVRSLLDREVELGAQVSEVDVSDPDATGLTLVGGTRVLAPAWPSRQRLSALRVVLADLKQRGTRADELDLRFDRQVIVRPATPTPGDTHSG</sequence>
<dbReference type="PANTHER" id="PTHR35851">
    <property type="entry name" value="CELL DIVISION PROTEIN FTSQ"/>
    <property type="match status" value="1"/>
</dbReference>
<evidence type="ECO:0000256" key="4">
    <source>
        <dbReference type="ARBA" id="ARBA00022692"/>
    </source>
</evidence>
<dbReference type="EMBL" id="VBOY01000038">
    <property type="protein sequence ID" value="TMQ67482.1"/>
    <property type="molecule type" value="Genomic_DNA"/>
</dbReference>
<evidence type="ECO:0000256" key="1">
    <source>
        <dbReference type="ARBA" id="ARBA00004370"/>
    </source>
</evidence>
<name>A0A538TV30_UNCEI</name>
<organism evidence="10 11">
    <name type="scientific">Eiseniibacteriota bacterium</name>
    <dbReference type="NCBI Taxonomy" id="2212470"/>
    <lineage>
        <taxon>Bacteria</taxon>
        <taxon>Candidatus Eiseniibacteriota</taxon>
    </lineage>
</organism>
<keyword evidence="7" id="KW-0131">Cell cycle</keyword>
<dbReference type="GO" id="GO:0090529">
    <property type="term" value="P:cell septum assembly"/>
    <property type="evidence" value="ECO:0007669"/>
    <property type="project" value="InterPro"/>
</dbReference>
<evidence type="ECO:0000259" key="9">
    <source>
        <dbReference type="PROSITE" id="PS51779"/>
    </source>
</evidence>
<dbReference type="GO" id="GO:0016020">
    <property type="term" value="C:membrane"/>
    <property type="evidence" value="ECO:0007669"/>
    <property type="project" value="UniProtKB-SubCell"/>
</dbReference>
<dbReference type="InterPro" id="IPR034746">
    <property type="entry name" value="POTRA"/>
</dbReference>
<keyword evidence="6 8" id="KW-0472">Membrane</keyword>
<feature type="transmembrane region" description="Helical" evidence="8">
    <location>
        <begin position="21"/>
        <end position="43"/>
    </location>
</feature>
<evidence type="ECO:0000313" key="10">
    <source>
        <dbReference type="EMBL" id="TMQ67482.1"/>
    </source>
</evidence>
<feature type="domain" description="POTRA" evidence="9">
    <location>
        <begin position="51"/>
        <end position="119"/>
    </location>
</feature>
<reference evidence="10 11" key="1">
    <citation type="journal article" date="2019" name="Nat. Microbiol.">
        <title>Mediterranean grassland soil C-N compound turnover is dependent on rainfall and depth, and is mediated by genomically divergent microorganisms.</title>
        <authorList>
            <person name="Diamond S."/>
            <person name="Andeer P.F."/>
            <person name="Li Z."/>
            <person name="Crits-Christoph A."/>
            <person name="Burstein D."/>
            <person name="Anantharaman K."/>
            <person name="Lane K.R."/>
            <person name="Thomas B.C."/>
            <person name="Pan C."/>
            <person name="Northen T.R."/>
            <person name="Banfield J.F."/>
        </authorList>
    </citation>
    <scope>NUCLEOTIDE SEQUENCE [LARGE SCALE GENOMIC DNA]</scope>
    <source>
        <strain evidence="10">WS_8</strain>
    </source>
</reference>
<accession>A0A538TV30</accession>
<proteinExistence type="predicted"/>
<evidence type="ECO:0000256" key="5">
    <source>
        <dbReference type="ARBA" id="ARBA00022989"/>
    </source>
</evidence>
<keyword evidence="3" id="KW-0132">Cell division</keyword>
<keyword evidence="2" id="KW-1003">Cell membrane</keyword>
<evidence type="ECO:0000313" key="11">
    <source>
        <dbReference type="Proteomes" id="UP000316609"/>
    </source>
</evidence>
<comment type="caution">
    <text evidence="10">The sequence shown here is derived from an EMBL/GenBank/DDBJ whole genome shotgun (WGS) entry which is preliminary data.</text>
</comment>
<evidence type="ECO:0000256" key="3">
    <source>
        <dbReference type="ARBA" id="ARBA00022618"/>
    </source>
</evidence>
<comment type="subcellular location">
    <subcellularLocation>
        <location evidence="1">Membrane</location>
    </subcellularLocation>
</comment>
<dbReference type="Pfam" id="PF08478">
    <property type="entry name" value="POTRA_1"/>
    <property type="match status" value="1"/>
</dbReference>
<dbReference type="InterPro" id="IPR013685">
    <property type="entry name" value="POTRA_FtsQ_type"/>
</dbReference>
<dbReference type="Gene3D" id="3.10.20.310">
    <property type="entry name" value="membrane protein fhac"/>
    <property type="match status" value="1"/>
</dbReference>
<keyword evidence="5 8" id="KW-1133">Transmembrane helix</keyword>
<dbReference type="Proteomes" id="UP000316609">
    <property type="component" value="Unassembled WGS sequence"/>
</dbReference>
<protein>
    <submittedName>
        <fullName evidence="10">FtsQ-type POTRA domain-containing protein</fullName>
    </submittedName>
</protein>